<evidence type="ECO:0000313" key="1">
    <source>
        <dbReference type="EMBL" id="PNX60505.1"/>
    </source>
</evidence>
<dbReference type="Gene3D" id="3.90.640.10">
    <property type="entry name" value="Actin, Chain A, domain 4"/>
    <property type="match status" value="1"/>
</dbReference>
<reference evidence="1 2" key="1">
    <citation type="journal article" date="2014" name="Am. J. Bot.">
        <title>Genome assembly and annotation for red clover (Trifolium pratense; Fabaceae).</title>
        <authorList>
            <person name="Istvanek J."/>
            <person name="Jaros M."/>
            <person name="Krenek A."/>
            <person name="Repkova J."/>
        </authorList>
    </citation>
    <scope>NUCLEOTIDE SEQUENCE [LARGE SCALE GENOMIC DNA]</scope>
    <source>
        <strain evidence="2">cv. Tatra</strain>
        <tissue evidence="1">Young leaves</tissue>
    </source>
</reference>
<evidence type="ECO:0000313" key="2">
    <source>
        <dbReference type="Proteomes" id="UP000236291"/>
    </source>
</evidence>
<dbReference type="STRING" id="57577.A0A2K3K2I6"/>
<sequence>VITIGRERCTIGEALFQPCLLGLEAHGIVEQLVRAMIGLWWHFFYD</sequence>
<dbReference type="AlphaFoldDB" id="A0A2K3K2I6"/>
<comment type="caution">
    <text evidence="1">The sequence shown here is derived from an EMBL/GenBank/DDBJ whole genome shotgun (WGS) entry which is preliminary data.</text>
</comment>
<dbReference type="EMBL" id="ASHM01082941">
    <property type="protein sequence ID" value="PNX60505.1"/>
    <property type="molecule type" value="Genomic_DNA"/>
</dbReference>
<proteinExistence type="predicted"/>
<name>A0A2K3K2I6_TRIPR</name>
<dbReference type="Proteomes" id="UP000236291">
    <property type="component" value="Unassembled WGS sequence"/>
</dbReference>
<gene>
    <name evidence="1" type="ORF">L195_g051966</name>
</gene>
<organism evidence="1 2">
    <name type="scientific">Trifolium pratense</name>
    <name type="common">Red clover</name>
    <dbReference type="NCBI Taxonomy" id="57577"/>
    <lineage>
        <taxon>Eukaryota</taxon>
        <taxon>Viridiplantae</taxon>
        <taxon>Streptophyta</taxon>
        <taxon>Embryophyta</taxon>
        <taxon>Tracheophyta</taxon>
        <taxon>Spermatophyta</taxon>
        <taxon>Magnoliopsida</taxon>
        <taxon>eudicotyledons</taxon>
        <taxon>Gunneridae</taxon>
        <taxon>Pentapetalae</taxon>
        <taxon>rosids</taxon>
        <taxon>fabids</taxon>
        <taxon>Fabales</taxon>
        <taxon>Fabaceae</taxon>
        <taxon>Papilionoideae</taxon>
        <taxon>50 kb inversion clade</taxon>
        <taxon>NPAAA clade</taxon>
        <taxon>Hologalegina</taxon>
        <taxon>IRL clade</taxon>
        <taxon>Trifolieae</taxon>
        <taxon>Trifolium</taxon>
    </lineage>
</organism>
<accession>A0A2K3K2I6</accession>
<feature type="non-terminal residue" evidence="1">
    <location>
        <position position="1"/>
    </location>
</feature>
<protein>
    <submittedName>
        <fullName evidence="1">Actin-related protein 7-like</fullName>
    </submittedName>
</protein>
<reference evidence="1 2" key="2">
    <citation type="journal article" date="2017" name="Front. Plant Sci.">
        <title>Gene Classification and Mining of Molecular Markers Useful in Red Clover (Trifolium pratense) Breeding.</title>
        <authorList>
            <person name="Istvanek J."/>
            <person name="Dluhosova J."/>
            <person name="Dluhos P."/>
            <person name="Patkova L."/>
            <person name="Nedelnik J."/>
            <person name="Repkova J."/>
        </authorList>
    </citation>
    <scope>NUCLEOTIDE SEQUENCE [LARGE SCALE GENOMIC DNA]</scope>
    <source>
        <strain evidence="2">cv. Tatra</strain>
        <tissue evidence="1">Young leaves</tissue>
    </source>
</reference>